<feature type="transmembrane region" description="Helical" evidence="1">
    <location>
        <begin position="7"/>
        <end position="26"/>
    </location>
</feature>
<dbReference type="PANTHER" id="PTHR14969:SF13">
    <property type="entry name" value="AT30094P"/>
    <property type="match status" value="1"/>
</dbReference>
<accession>A0AA37SM41</accession>
<dbReference type="Pfam" id="PF01569">
    <property type="entry name" value="PAP2"/>
    <property type="match status" value="1"/>
</dbReference>
<dbReference type="SUPFAM" id="SSF48317">
    <property type="entry name" value="Acid phosphatase/Vanadium-dependent haloperoxidase"/>
    <property type="match status" value="1"/>
</dbReference>
<keyword evidence="1" id="KW-0812">Transmembrane</keyword>
<feature type="transmembrane region" description="Helical" evidence="1">
    <location>
        <begin position="76"/>
        <end position="97"/>
    </location>
</feature>
<organism evidence="3 4">
    <name type="scientific">Portibacter lacus</name>
    <dbReference type="NCBI Taxonomy" id="1099794"/>
    <lineage>
        <taxon>Bacteria</taxon>
        <taxon>Pseudomonadati</taxon>
        <taxon>Bacteroidota</taxon>
        <taxon>Saprospiria</taxon>
        <taxon>Saprospirales</taxon>
        <taxon>Haliscomenobacteraceae</taxon>
        <taxon>Portibacter</taxon>
    </lineage>
</organism>
<dbReference type="RefSeq" id="WP_235293166.1">
    <property type="nucleotide sequence ID" value="NZ_BSOH01000005.1"/>
</dbReference>
<keyword evidence="4" id="KW-1185">Reference proteome</keyword>
<evidence type="ECO:0000256" key="1">
    <source>
        <dbReference type="SAM" id="Phobius"/>
    </source>
</evidence>
<gene>
    <name evidence="3" type="ORF">GCM10007940_09750</name>
</gene>
<sequence>MKGINKIFLALFILAWIGVLVFRLSIDKGEALLELSMSHSDGLNSFFIITTQFAEEITYTLFALVFLFIRYRVSLAIAFTGIGVTIVAGILKKIFAFDRPFAYFQKMGMETMYNKIEGIEPYTGMTSFPSGHAMAGFALMSLLSLYLRNPVLTILFFLVGCIVGVSRIYLGHHFLEDVIFGSLLGVLVSYAVYFPTERWKAPVLDQSFLSSKRTKLNA</sequence>
<keyword evidence="1" id="KW-0472">Membrane</keyword>
<evidence type="ECO:0000313" key="4">
    <source>
        <dbReference type="Proteomes" id="UP001156666"/>
    </source>
</evidence>
<reference evidence="3" key="2">
    <citation type="submission" date="2023-01" db="EMBL/GenBank/DDBJ databases">
        <title>Draft genome sequence of Portibacter lacus strain NBRC 108769.</title>
        <authorList>
            <person name="Sun Q."/>
            <person name="Mori K."/>
        </authorList>
    </citation>
    <scope>NUCLEOTIDE SEQUENCE</scope>
    <source>
        <strain evidence="3">NBRC 108769</strain>
    </source>
</reference>
<dbReference type="PANTHER" id="PTHR14969">
    <property type="entry name" value="SPHINGOSINE-1-PHOSPHATE PHOSPHOHYDROLASE"/>
    <property type="match status" value="1"/>
</dbReference>
<reference evidence="3" key="1">
    <citation type="journal article" date="2014" name="Int. J. Syst. Evol. Microbiol.">
        <title>Complete genome sequence of Corynebacterium casei LMG S-19264T (=DSM 44701T), isolated from a smear-ripened cheese.</title>
        <authorList>
            <consortium name="US DOE Joint Genome Institute (JGI-PGF)"/>
            <person name="Walter F."/>
            <person name="Albersmeier A."/>
            <person name="Kalinowski J."/>
            <person name="Ruckert C."/>
        </authorList>
    </citation>
    <scope>NUCLEOTIDE SEQUENCE</scope>
    <source>
        <strain evidence="3">NBRC 108769</strain>
    </source>
</reference>
<name>A0AA37SM41_9BACT</name>
<comment type="caution">
    <text evidence="3">The sequence shown here is derived from an EMBL/GenBank/DDBJ whole genome shotgun (WGS) entry which is preliminary data.</text>
</comment>
<dbReference type="Gene3D" id="1.20.144.10">
    <property type="entry name" value="Phosphatidic acid phosphatase type 2/haloperoxidase"/>
    <property type="match status" value="1"/>
</dbReference>
<dbReference type="EMBL" id="BSOH01000005">
    <property type="protein sequence ID" value="GLR16360.1"/>
    <property type="molecule type" value="Genomic_DNA"/>
</dbReference>
<evidence type="ECO:0000313" key="3">
    <source>
        <dbReference type="EMBL" id="GLR16360.1"/>
    </source>
</evidence>
<keyword evidence="1" id="KW-1133">Transmembrane helix</keyword>
<dbReference type="InterPro" id="IPR036938">
    <property type="entry name" value="PAP2/HPO_sf"/>
</dbReference>
<dbReference type="Proteomes" id="UP001156666">
    <property type="component" value="Unassembled WGS sequence"/>
</dbReference>
<feature type="transmembrane region" description="Helical" evidence="1">
    <location>
        <begin position="46"/>
        <end position="69"/>
    </location>
</feature>
<feature type="transmembrane region" description="Helical" evidence="1">
    <location>
        <begin position="154"/>
        <end position="172"/>
    </location>
</feature>
<feature type="domain" description="Phosphatidic acid phosphatase type 2/haloperoxidase" evidence="2">
    <location>
        <begin position="73"/>
        <end position="193"/>
    </location>
</feature>
<dbReference type="AlphaFoldDB" id="A0AA37SM41"/>
<protein>
    <submittedName>
        <fullName evidence="3">Phosphatase PAP2 family protein</fullName>
    </submittedName>
</protein>
<evidence type="ECO:0000259" key="2">
    <source>
        <dbReference type="SMART" id="SM00014"/>
    </source>
</evidence>
<proteinExistence type="predicted"/>
<feature type="transmembrane region" description="Helical" evidence="1">
    <location>
        <begin position="178"/>
        <end position="196"/>
    </location>
</feature>
<dbReference type="InterPro" id="IPR000326">
    <property type="entry name" value="PAP2/HPO"/>
</dbReference>
<dbReference type="CDD" id="cd01610">
    <property type="entry name" value="PAP2_like"/>
    <property type="match status" value="1"/>
</dbReference>
<dbReference type="SMART" id="SM00014">
    <property type="entry name" value="acidPPc"/>
    <property type="match status" value="1"/>
</dbReference>